<sequence>MSSMVDEIFKEFRKSFVKDFPDFFKAPPNNDKNTVPITGKTVTLEIAVPGMTAKDLNIDFDGVSIRVDTKTVKSGLFSSKEFVLSGCSNPSFKATVSNGLLVITISQQPFESVKIIATDIK</sequence>
<proteinExistence type="predicted"/>
<comment type="caution">
    <text evidence="1">The sequence shown here is derived from an EMBL/GenBank/DDBJ whole genome shotgun (WGS) entry which is preliminary data.</text>
</comment>
<dbReference type="Gene3D" id="2.60.40.790">
    <property type="match status" value="1"/>
</dbReference>
<name>A0A0G1Z218_9BACT</name>
<reference evidence="1 2" key="1">
    <citation type="journal article" date="2015" name="Nature">
        <title>rRNA introns, odd ribosomes, and small enigmatic genomes across a large radiation of phyla.</title>
        <authorList>
            <person name="Brown C.T."/>
            <person name="Hug L.A."/>
            <person name="Thomas B.C."/>
            <person name="Sharon I."/>
            <person name="Castelle C.J."/>
            <person name="Singh A."/>
            <person name="Wilkins M.J."/>
            <person name="Williams K.H."/>
            <person name="Banfield J.F."/>
        </authorList>
    </citation>
    <scope>NUCLEOTIDE SEQUENCE [LARGE SCALE GENOMIC DNA]</scope>
</reference>
<organism evidence="1 2">
    <name type="scientific">Candidatus Gottesmanbacteria bacterium GW2011_GWB1_49_7</name>
    <dbReference type="NCBI Taxonomy" id="1618448"/>
    <lineage>
        <taxon>Bacteria</taxon>
        <taxon>Candidatus Gottesmaniibacteriota</taxon>
    </lineage>
</organism>
<dbReference type="SUPFAM" id="SSF49764">
    <property type="entry name" value="HSP20-like chaperones"/>
    <property type="match status" value="1"/>
</dbReference>
<gene>
    <name evidence="1" type="ORF">UY48_C0009G0012</name>
</gene>
<accession>A0A0G1Z218</accession>
<dbReference type="EMBL" id="LCQD01000009">
    <property type="protein sequence ID" value="KKW12779.1"/>
    <property type="molecule type" value="Genomic_DNA"/>
</dbReference>
<dbReference type="AlphaFoldDB" id="A0A0G1Z218"/>
<dbReference type="Proteomes" id="UP000034588">
    <property type="component" value="Unassembled WGS sequence"/>
</dbReference>
<protein>
    <recommendedName>
        <fullName evidence="3">SHSP domain-containing protein</fullName>
    </recommendedName>
</protein>
<evidence type="ECO:0000313" key="1">
    <source>
        <dbReference type="EMBL" id="KKW12779.1"/>
    </source>
</evidence>
<evidence type="ECO:0008006" key="3">
    <source>
        <dbReference type="Google" id="ProtNLM"/>
    </source>
</evidence>
<dbReference type="InterPro" id="IPR008978">
    <property type="entry name" value="HSP20-like_chaperone"/>
</dbReference>
<dbReference type="CDD" id="cd00298">
    <property type="entry name" value="ACD_sHsps_p23-like"/>
    <property type="match status" value="1"/>
</dbReference>
<evidence type="ECO:0000313" key="2">
    <source>
        <dbReference type="Proteomes" id="UP000034588"/>
    </source>
</evidence>